<accession>E6QPH3</accession>
<sequence>MPIIEHPPQQLQLPPVAHLSRFPPRNILLVPIRGLSVGQPSFRQSRLPFPTCNNAMLYRPPHQYFTVYAVAVASVESPIKVAPVVVSAHSIAFTKPTPLAVMLTTQFALAVCAYGKVSVASVPVVVPVPVVSVSVPLTPSQV</sequence>
<proteinExistence type="predicted"/>
<protein>
    <submittedName>
        <fullName evidence="1">Uncharacterized protein</fullName>
    </submittedName>
</protein>
<name>E6QPH3_9ZZZZ</name>
<gene>
    <name evidence="1" type="ORF">CARN6_2699</name>
</gene>
<dbReference type="EMBL" id="CABQ01000324">
    <property type="protein sequence ID" value="CBI09144.1"/>
    <property type="molecule type" value="Genomic_DNA"/>
</dbReference>
<comment type="caution">
    <text evidence="1">The sequence shown here is derived from an EMBL/GenBank/DDBJ whole genome shotgun (WGS) entry which is preliminary data.</text>
</comment>
<evidence type="ECO:0000313" key="1">
    <source>
        <dbReference type="EMBL" id="CBI09144.1"/>
    </source>
</evidence>
<organism evidence="1">
    <name type="scientific">mine drainage metagenome</name>
    <dbReference type="NCBI Taxonomy" id="410659"/>
    <lineage>
        <taxon>unclassified sequences</taxon>
        <taxon>metagenomes</taxon>
        <taxon>ecological metagenomes</taxon>
    </lineage>
</organism>
<dbReference type="AlphaFoldDB" id="E6QPH3"/>
<reference evidence="1" key="1">
    <citation type="submission" date="2009-10" db="EMBL/GenBank/DDBJ databases">
        <title>Diversity of trophic interactions inside an arsenic-rich microbial ecosystem.</title>
        <authorList>
            <person name="Bertin P.N."/>
            <person name="Heinrich-Salmeron A."/>
            <person name="Pelletier E."/>
            <person name="Goulhen-Chollet F."/>
            <person name="Arsene-Ploetze F."/>
            <person name="Gallien S."/>
            <person name="Calteau A."/>
            <person name="Vallenet D."/>
            <person name="Casiot C."/>
            <person name="Chane-Woon-Ming B."/>
            <person name="Giloteaux L."/>
            <person name="Barakat M."/>
            <person name="Bonnefoy V."/>
            <person name="Bruneel O."/>
            <person name="Chandler M."/>
            <person name="Cleiss J."/>
            <person name="Duran R."/>
            <person name="Elbaz-Poulichet F."/>
            <person name="Fonknechten N."/>
            <person name="Lauga B."/>
            <person name="Mornico D."/>
            <person name="Ortet P."/>
            <person name="Schaeffer C."/>
            <person name="Siguier P."/>
            <person name="Alexander Thil Smith A."/>
            <person name="Van Dorsselaer A."/>
            <person name="Weissenbach J."/>
            <person name="Medigue C."/>
            <person name="Le Paslier D."/>
        </authorList>
    </citation>
    <scope>NUCLEOTIDE SEQUENCE</scope>
</reference>